<evidence type="ECO:0000256" key="2">
    <source>
        <dbReference type="SAM" id="SignalP"/>
    </source>
</evidence>
<organism evidence="3 4">
    <name type="scientific">Kitasatospora cineracea</name>
    <dbReference type="NCBI Taxonomy" id="88074"/>
    <lineage>
        <taxon>Bacteria</taxon>
        <taxon>Bacillati</taxon>
        <taxon>Actinomycetota</taxon>
        <taxon>Actinomycetes</taxon>
        <taxon>Kitasatosporales</taxon>
        <taxon>Streptomycetaceae</taxon>
        <taxon>Kitasatospora</taxon>
    </lineage>
</organism>
<keyword evidence="2" id="KW-0732">Signal</keyword>
<evidence type="ECO:0000256" key="1">
    <source>
        <dbReference type="SAM" id="MobiDB-lite"/>
    </source>
</evidence>
<evidence type="ECO:0000313" key="4">
    <source>
        <dbReference type="Proteomes" id="UP000266906"/>
    </source>
</evidence>
<name>A0A3N4R8L6_9ACTN</name>
<proteinExistence type="predicted"/>
<dbReference type="Gene3D" id="2.50.20.20">
    <property type="match status" value="1"/>
</dbReference>
<dbReference type="InterPro" id="IPR029046">
    <property type="entry name" value="LolA/LolB/LppX"/>
</dbReference>
<accession>A0A3N4R8L6</accession>
<feature type="region of interest" description="Disordered" evidence="1">
    <location>
        <begin position="27"/>
        <end position="50"/>
    </location>
</feature>
<evidence type="ECO:0008006" key="5">
    <source>
        <dbReference type="Google" id="ProtNLM"/>
    </source>
</evidence>
<gene>
    <name evidence="3" type="ORF">EDD38_7007</name>
</gene>
<dbReference type="AlphaFoldDB" id="A0A3N4R8L6"/>
<sequence>MRTTGRTFLAVAAVALALTATGCGSKGAGGDAAPNGSDNGNGNGGGSSAAATKDAALTPAALLKMVGDKTSAAKSAKVELVTEIGGTKNEMKGAIAWDHGMQGQLTGSLGGALGTNIAKAGGDGSFTARYLGDAMYVNMGDGMASQLGGAHWIKYNYADLAKLMGPSGESLKKQLQTADPIASVRALIASGKINEAGTETVNGAKTTKYTGDVTADDLAGQAIAQGLTQEQVDGLKQQLATAGATSDHIEVWITADNLLAKKVEQLQMKAGLFTATGLYSDYGTQVETSAPQASDTVDFTELMNGAKTGS</sequence>
<keyword evidence="4" id="KW-1185">Reference proteome</keyword>
<feature type="chain" id="PRO_5038754558" description="Lipoprotein" evidence="2">
    <location>
        <begin position="23"/>
        <end position="310"/>
    </location>
</feature>
<reference evidence="3 4" key="1">
    <citation type="submission" date="2018-11" db="EMBL/GenBank/DDBJ databases">
        <title>Sequencing the genomes of 1000 actinobacteria strains.</title>
        <authorList>
            <person name="Klenk H.-P."/>
        </authorList>
    </citation>
    <scope>NUCLEOTIDE SEQUENCE [LARGE SCALE GENOMIC DNA]</scope>
    <source>
        <strain evidence="3 4">DSM 44781</strain>
    </source>
</reference>
<dbReference type="RefSeq" id="WP_123821237.1">
    <property type="nucleotide sequence ID" value="NZ_RKQG01000003.1"/>
</dbReference>
<dbReference type="Proteomes" id="UP000266906">
    <property type="component" value="Unassembled WGS sequence"/>
</dbReference>
<dbReference type="EMBL" id="RKQG01000003">
    <property type="protein sequence ID" value="RPE27719.1"/>
    <property type="molecule type" value="Genomic_DNA"/>
</dbReference>
<dbReference type="SUPFAM" id="SSF89392">
    <property type="entry name" value="Prokaryotic lipoproteins and lipoprotein localization factors"/>
    <property type="match status" value="1"/>
</dbReference>
<protein>
    <recommendedName>
        <fullName evidence="5">Lipoprotein</fullName>
    </recommendedName>
</protein>
<dbReference type="PROSITE" id="PS51257">
    <property type="entry name" value="PROKAR_LIPOPROTEIN"/>
    <property type="match status" value="1"/>
</dbReference>
<evidence type="ECO:0000313" key="3">
    <source>
        <dbReference type="EMBL" id="RPE27719.1"/>
    </source>
</evidence>
<feature type="signal peptide" evidence="2">
    <location>
        <begin position="1"/>
        <end position="22"/>
    </location>
</feature>
<comment type="caution">
    <text evidence="3">The sequence shown here is derived from an EMBL/GenBank/DDBJ whole genome shotgun (WGS) entry which is preliminary data.</text>
</comment>